<evidence type="ECO:0000256" key="1">
    <source>
        <dbReference type="ARBA" id="ARBA00023015"/>
    </source>
</evidence>
<dbReference type="InterPro" id="IPR013196">
    <property type="entry name" value="HTH_11"/>
</dbReference>
<dbReference type="InterPro" id="IPR036390">
    <property type="entry name" value="WH_DNA-bd_sf"/>
</dbReference>
<dbReference type="STRING" id="564198.BST17_09780"/>
<protein>
    <submittedName>
        <fullName evidence="4">Transcriptional regulator</fullName>
    </submittedName>
</protein>
<reference evidence="4 5" key="1">
    <citation type="submission" date="2017-02" db="EMBL/GenBank/DDBJ databases">
        <title>The new phylogeny of genus Mycobacterium.</title>
        <authorList>
            <person name="Tortoli E."/>
            <person name="Trovato A."/>
            <person name="Cirillo D.M."/>
        </authorList>
    </citation>
    <scope>NUCLEOTIDE SEQUENCE [LARGE SCALE GENOMIC DNA]</scope>
    <source>
        <strain evidence="4 5">DSM 45578</strain>
    </source>
</reference>
<keyword evidence="2" id="KW-0804">Transcription</keyword>
<dbReference type="InterPro" id="IPR026881">
    <property type="entry name" value="WYL_dom"/>
</dbReference>
<comment type="caution">
    <text evidence="4">The sequence shown here is derived from an EMBL/GenBank/DDBJ whole genome shotgun (WGS) entry which is preliminary data.</text>
</comment>
<keyword evidence="5" id="KW-1185">Reference proteome</keyword>
<feature type="domain" description="HTH deoR-type" evidence="3">
    <location>
        <begin position="4"/>
        <end position="60"/>
    </location>
</feature>
<name>A0A1W9Z041_MYCBA</name>
<keyword evidence="1" id="KW-0805">Transcription regulation</keyword>
<dbReference type="InterPro" id="IPR001034">
    <property type="entry name" value="DeoR_HTH"/>
</dbReference>
<dbReference type="Pfam" id="PF08279">
    <property type="entry name" value="HTH_11"/>
    <property type="match status" value="1"/>
</dbReference>
<accession>A0A1W9Z041</accession>
<evidence type="ECO:0000256" key="2">
    <source>
        <dbReference type="ARBA" id="ARBA00023163"/>
    </source>
</evidence>
<evidence type="ECO:0000313" key="4">
    <source>
        <dbReference type="EMBL" id="ORA05552.1"/>
    </source>
</evidence>
<dbReference type="PROSITE" id="PS51000">
    <property type="entry name" value="HTH_DEOR_2"/>
    <property type="match status" value="1"/>
</dbReference>
<dbReference type="SUPFAM" id="SSF46785">
    <property type="entry name" value="Winged helix' DNA-binding domain"/>
    <property type="match status" value="1"/>
</dbReference>
<gene>
    <name evidence="4" type="ORF">BST17_09780</name>
</gene>
<sequence length="342" mass="37338">MADTSLRALRLLSLLSTHRLWRLAELAERLGAGERTVRRDIETLRRLDYPIRTVHGPAGGYRLDSAHTLPLQLDDDQALAVAVALQTAPNTVFGLENDAARALEILRQAMPPRLRATMAGLPLTRLRNYWEFAAGPIDTDALKAVGGAVRRHHVLIVEVMRPDGSRPEPSDSDFARARHVEPHHLVVWASRWYLVGFDRTGQRWMVHRVDRLLIRPPTGIPFTPREIPGGDVAGLVMSSHDRGDVPAQWQCAGSARLPLPAEIVARWAPGGSLVEQLDADSCRLTVGAWSWAGIAGILTTFDCALSDVEPAALRDACRQSAIRLARAASITDSDASPAGSPS</sequence>
<dbReference type="PANTHER" id="PTHR34580:SF3">
    <property type="entry name" value="PROTEIN PAFB"/>
    <property type="match status" value="1"/>
</dbReference>
<organism evidence="4 5">
    <name type="scientific">Mycolicibacterium bacteremicum</name>
    <name type="common">Mycobacterium bacteremicum</name>
    <dbReference type="NCBI Taxonomy" id="564198"/>
    <lineage>
        <taxon>Bacteria</taxon>
        <taxon>Bacillati</taxon>
        <taxon>Actinomycetota</taxon>
        <taxon>Actinomycetes</taxon>
        <taxon>Mycobacteriales</taxon>
        <taxon>Mycobacteriaceae</taxon>
        <taxon>Mycolicibacterium</taxon>
    </lineage>
</organism>
<evidence type="ECO:0000313" key="5">
    <source>
        <dbReference type="Proteomes" id="UP000192366"/>
    </source>
</evidence>
<dbReference type="RefSeq" id="WP_083057559.1">
    <property type="nucleotide sequence ID" value="NZ_JACKVM010000014.1"/>
</dbReference>
<dbReference type="OrthoDB" id="8555652at2"/>
<dbReference type="Proteomes" id="UP000192366">
    <property type="component" value="Unassembled WGS sequence"/>
</dbReference>
<dbReference type="AlphaFoldDB" id="A0A1W9Z041"/>
<dbReference type="Gene3D" id="1.10.10.10">
    <property type="entry name" value="Winged helix-like DNA-binding domain superfamily/Winged helix DNA-binding domain"/>
    <property type="match status" value="1"/>
</dbReference>
<dbReference type="InterPro" id="IPR036388">
    <property type="entry name" value="WH-like_DNA-bd_sf"/>
</dbReference>
<evidence type="ECO:0000259" key="3">
    <source>
        <dbReference type="PROSITE" id="PS51000"/>
    </source>
</evidence>
<dbReference type="SMART" id="SM00420">
    <property type="entry name" value="HTH_DEOR"/>
    <property type="match status" value="1"/>
</dbReference>
<dbReference type="GO" id="GO:0003700">
    <property type="term" value="F:DNA-binding transcription factor activity"/>
    <property type="evidence" value="ECO:0007669"/>
    <property type="project" value="InterPro"/>
</dbReference>
<dbReference type="EMBL" id="MVHJ01000006">
    <property type="protein sequence ID" value="ORA05552.1"/>
    <property type="molecule type" value="Genomic_DNA"/>
</dbReference>
<proteinExistence type="predicted"/>
<dbReference type="InterPro" id="IPR051534">
    <property type="entry name" value="CBASS_pafABC_assoc_protein"/>
</dbReference>
<dbReference type="PANTHER" id="PTHR34580">
    <property type="match status" value="1"/>
</dbReference>
<dbReference type="Pfam" id="PF13280">
    <property type="entry name" value="WYL"/>
    <property type="match status" value="1"/>
</dbReference>